<proteinExistence type="predicted"/>
<dbReference type="Gene3D" id="1.20.140.160">
    <property type="match status" value="1"/>
</dbReference>
<gene>
    <name evidence="1" type="ORF">O0535_13760</name>
</gene>
<keyword evidence="2" id="KW-1185">Reference proteome</keyword>
<comment type="caution">
    <text evidence="1">The sequence shown here is derived from an EMBL/GenBank/DDBJ whole genome shotgun (WGS) entry which is preliminary data.</text>
</comment>
<reference evidence="1" key="1">
    <citation type="submission" date="2022-09" db="EMBL/GenBank/DDBJ databases">
        <title>Genome analysis and characterization of larvicidal activity of Brevibacillus strains.</title>
        <authorList>
            <person name="Patrusheva E.V."/>
            <person name="Izotova A.O."/>
            <person name="Toshchakov S.V."/>
            <person name="Sineoky S.P."/>
        </authorList>
    </citation>
    <scope>NUCLEOTIDE SEQUENCE</scope>
    <source>
        <strain evidence="1">VKPM_B-13244</strain>
    </source>
</reference>
<dbReference type="NCBIfam" id="TIGR01637">
    <property type="entry name" value="phage_arpU"/>
    <property type="match status" value="1"/>
</dbReference>
<sequence>MNTQLSFLPEIDRRATQRNVEQALESARVYRQIGFVRREMAKTPSYEERFHGNTNKTSDSVADCAIWNVDKEKEARDWVERVELAVSRLDRKEREIIQKRYLEDAEALDYLLYHEIGLSQRTYERIKSKAFYKLAFMLKIEVLVDGVA</sequence>
<dbReference type="Proteomes" id="UP001067708">
    <property type="component" value="Unassembled WGS sequence"/>
</dbReference>
<dbReference type="SUPFAM" id="SSF88659">
    <property type="entry name" value="Sigma3 and sigma4 domains of RNA polymerase sigma factors"/>
    <property type="match status" value="1"/>
</dbReference>
<dbReference type="InterPro" id="IPR006524">
    <property type="entry name" value="ArpU-like"/>
</dbReference>
<accession>A0ABT4HYD5</accession>
<name>A0ABT4HYD5_9BACL</name>
<evidence type="ECO:0000313" key="2">
    <source>
        <dbReference type="Proteomes" id="UP001067708"/>
    </source>
</evidence>
<dbReference type="RefSeq" id="WP_258417649.1">
    <property type="nucleotide sequence ID" value="NZ_JAPTNG010000009.1"/>
</dbReference>
<organism evidence="1 2">
    <name type="scientific">Brevibacillus halotolerans</name>
    <dbReference type="NCBI Taxonomy" id="1507437"/>
    <lineage>
        <taxon>Bacteria</taxon>
        <taxon>Bacillati</taxon>
        <taxon>Bacillota</taxon>
        <taxon>Bacilli</taxon>
        <taxon>Bacillales</taxon>
        <taxon>Paenibacillaceae</taxon>
        <taxon>Brevibacillus</taxon>
    </lineage>
</organism>
<dbReference type="InterPro" id="IPR013324">
    <property type="entry name" value="RNA_pol_sigma_r3/r4-like"/>
</dbReference>
<dbReference type="EMBL" id="JAPTNG010000009">
    <property type="protein sequence ID" value="MCZ0831806.1"/>
    <property type="molecule type" value="Genomic_DNA"/>
</dbReference>
<protein>
    <submittedName>
        <fullName evidence="1">ArpU family transcriptional regulator</fullName>
    </submittedName>
</protein>
<evidence type="ECO:0000313" key="1">
    <source>
        <dbReference type="EMBL" id="MCZ0831806.1"/>
    </source>
</evidence>